<dbReference type="InterPro" id="IPR003607">
    <property type="entry name" value="HD/PDEase_dom"/>
</dbReference>
<protein>
    <submittedName>
        <fullName evidence="4">Metal-dependent phosphohydrolase</fullName>
    </submittedName>
</protein>
<dbReference type="CDD" id="cd00077">
    <property type="entry name" value="HDc"/>
    <property type="match status" value="1"/>
</dbReference>
<comment type="caution">
    <text evidence="4">The sequence shown here is derived from an EMBL/GenBank/DDBJ whole genome shotgun (WGS) entry which is preliminary data.</text>
</comment>
<feature type="transmembrane region" description="Helical" evidence="2">
    <location>
        <begin position="177"/>
        <end position="200"/>
    </location>
</feature>
<evidence type="ECO:0000256" key="2">
    <source>
        <dbReference type="SAM" id="Phobius"/>
    </source>
</evidence>
<organism evidence="4 5">
    <name type="scientific">Actinoallomurus oryzae</name>
    <dbReference type="NCBI Taxonomy" id="502180"/>
    <lineage>
        <taxon>Bacteria</taxon>
        <taxon>Bacillati</taxon>
        <taxon>Actinomycetota</taxon>
        <taxon>Actinomycetes</taxon>
        <taxon>Streptosporangiales</taxon>
        <taxon>Thermomonosporaceae</taxon>
        <taxon>Actinoallomurus</taxon>
    </lineage>
</organism>
<feature type="transmembrane region" description="Helical" evidence="2">
    <location>
        <begin position="42"/>
        <end position="64"/>
    </location>
</feature>
<feature type="transmembrane region" description="Helical" evidence="2">
    <location>
        <begin position="93"/>
        <end position="112"/>
    </location>
</feature>
<name>A0ABP8QJD1_9ACTN</name>
<feature type="compositionally biased region" description="Gly residues" evidence="1">
    <location>
        <begin position="1"/>
        <end position="13"/>
    </location>
</feature>
<feature type="transmembrane region" description="Helical" evidence="2">
    <location>
        <begin position="70"/>
        <end position="86"/>
    </location>
</feature>
<dbReference type="InterPro" id="IPR052020">
    <property type="entry name" value="Cyclic_di-GMP/3'3'-cGAMP_PDE"/>
</dbReference>
<evidence type="ECO:0000259" key="3">
    <source>
        <dbReference type="SMART" id="SM00471"/>
    </source>
</evidence>
<evidence type="ECO:0000313" key="4">
    <source>
        <dbReference type="EMBL" id="GAA4503197.1"/>
    </source>
</evidence>
<feature type="transmembrane region" description="Helical" evidence="2">
    <location>
        <begin position="221"/>
        <end position="249"/>
    </location>
</feature>
<dbReference type="SMART" id="SM00471">
    <property type="entry name" value="HDc"/>
    <property type="match status" value="1"/>
</dbReference>
<feature type="transmembrane region" description="Helical" evidence="2">
    <location>
        <begin position="118"/>
        <end position="141"/>
    </location>
</feature>
<dbReference type="PANTHER" id="PTHR45228">
    <property type="entry name" value="CYCLIC DI-GMP PHOSPHODIESTERASE TM_0186-RELATED"/>
    <property type="match status" value="1"/>
</dbReference>
<dbReference type="PANTHER" id="PTHR45228:SF4">
    <property type="entry name" value="LIPOPROTEIN"/>
    <property type="match status" value="1"/>
</dbReference>
<dbReference type="EMBL" id="BAABHF010000030">
    <property type="protein sequence ID" value="GAA4503197.1"/>
    <property type="molecule type" value="Genomic_DNA"/>
</dbReference>
<keyword evidence="2" id="KW-0472">Membrane</keyword>
<evidence type="ECO:0000313" key="5">
    <source>
        <dbReference type="Proteomes" id="UP001500503"/>
    </source>
</evidence>
<keyword evidence="5" id="KW-1185">Reference proteome</keyword>
<keyword evidence="2" id="KW-0812">Transmembrane</keyword>
<feature type="region of interest" description="Disordered" evidence="1">
    <location>
        <begin position="1"/>
        <end position="30"/>
    </location>
</feature>
<dbReference type="InterPro" id="IPR006674">
    <property type="entry name" value="HD_domain"/>
</dbReference>
<dbReference type="Gene3D" id="1.10.3210.10">
    <property type="entry name" value="Hypothetical protein af1432"/>
    <property type="match status" value="1"/>
</dbReference>
<feature type="domain" description="HD/PDEase" evidence="3">
    <location>
        <begin position="284"/>
        <end position="411"/>
    </location>
</feature>
<gene>
    <name evidence="4" type="ORF">GCM10023191_055790</name>
</gene>
<sequence>MSGDPSGGPGGGAPEHRGGSAHVTAQAGRPRPAWQSLDSAQLLLIAAAGMLIIASVTQVGAVGLEDSRTAILFGALIAIGELLRMIMPGSREVAPIASAGSVGYALLLRVGSEPATHSAFQAVTVTACGTLIGALPHIAVGRIPALDAMARRVLSPALVAFVFRPIGTSSLQHHWPLLITVMVLTVMFACAAEMVTAATIRAEAVRTRFAIAFGDEIRAKVPLCAASGATGILIAVSTFVMGPVALLVFSAPILVTQVAFRRFAGIRATYLQTVRALSQVTEVGGYVEAGHSRRVSELAVQMGRELGMNEEALLELEYAALMHDIGQLSLRDPIPGGATVLASPSEQRRIAGLGANVITETGVLNEVAEIVRRQSEPYRAAEGSAPPLASRVIKVANAYDDLVGASSDRDRSAAVLERLRGDSAAEYDPTVVEALGHVVDRMR</sequence>
<evidence type="ECO:0000256" key="1">
    <source>
        <dbReference type="SAM" id="MobiDB-lite"/>
    </source>
</evidence>
<dbReference type="Proteomes" id="UP001500503">
    <property type="component" value="Unassembled WGS sequence"/>
</dbReference>
<proteinExistence type="predicted"/>
<keyword evidence="2" id="KW-1133">Transmembrane helix</keyword>
<accession>A0ABP8QJD1</accession>
<dbReference type="SUPFAM" id="SSF109604">
    <property type="entry name" value="HD-domain/PDEase-like"/>
    <property type="match status" value="1"/>
</dbReference>
<dbReference type="Pfam" id="PF01966">
    <property type="entry name" value="HD"/>
    <property type="match status" value="1"/>
</dbReference>
<reference evidence="5" key="1">
    <citation type="journal article" date="2019" name="Int. J. Syst. Evol. Microbiol.">
        <title>The Global Catalogue of Microorganisms (GCM) 10K type strain sequencing project: providing services to taxonomists for standard genome sequencing and annotation.</title>
        <authorList>
            <consortium name="The Broad Institute Genomics Platform"/>
            <consortium name="The Broad Institute Genome Sequencing Center for Infectious Disease"/>
            <person name="Wu L."/>
            <person name="Ma J."/>
        </authorList>
    </citation>
    <scope>NUCLEOTIDE SEQUENCE [LARGE SCALE GENOMIC DNA]</scope>
    <source>
        <strain evidence="5">JCM 17933</strain>
    </source>
</reference>